<name>A0A9N9RKG4_9DIPT</name>
<proteinExistence type="predicted"/>
<dbReference type="Proteomes" id="UP001153620">
    <property type="component" value="Chromosome 1"/>
</dbReference>
<dbReference type="SUPFAM" id="SSF48403">
    <property type="entry name" value="Ankyrin repeat"/>
    <property type="match status" value="1"/>
</dbReference>
<gene>
    <name evidence="1" type="ORF">CHIRRI_LOCUS2819</name>
</gene>
<accession>A0A9N9RKG4</accession>
<dbReference type="AlphaFoldDB" id="A0A9N9RKG4"/>
<protein>
    <submittedName>
        <fullName evidence="1">Uncharacterized protein</fullName>
    </submittedName>
</protein>
<reference evidence="1" key="1">
    <citation type="submission" date="2022-01" db="EMBL/GenBank/DDBJ databases">
        <authorList>
            <person name="King R."/>
        </authorList>
    </citation>
    <scope>NUCLEOTIDE SEQUENCE</scope>
</reference>
<evidence type="ECO:0000313" key="2">
    <source>
        <dbReference type="Proteomes" id="UP001153620"/>
    </source>
</evidence>
<evidence type="ECO:0000313" key="1">
    <source>
        <dbReference type="EMBL" id="CAG9799861.1"/>
    </source>
</evidence>
<reference evidence="1" key="2">
    <citation type="submission" date="2022-10" db="EMBL/GenBank/DDBJ databases">
        <authorList>
            <consortium name="ENA_rothamsted_submissions"/>
            <consortium name="culmorum"/>
            <person name="King R."/>
        </authorList>
    </citation>
    <scope>NUCLEOTIDE SEQUENCE</scope>
</reference>
<dbReference type="InterPro" id="IPR036770">
    <property type="entry name" value="Ankyrin_rpt-contain_sf"/>
</dbReference>
<dbReference type="EMBL" id="OU895877">
    <property type="protein sequence ID" value="CAG9799861.1"/>
    <property type="molecule type" value="Genomic_DNA"/>
</dbReference>
<keyword evidence="2" id="KW-1185">Reference proteome</keyword>
<sequence length="383" mass="44985">MSLLQETNSKGWKIFHSYVDEKDKSKLEFLWKEVEALFESQNASQQFKELSIHKSSNNHSTILHISAYCKSIEFQQTLWKLLLQTFKNSEVLKELTVKKDKQNESFVHNLVIYNEANVIDWIFSHSKESLNYHQFLEILSTKGIYKRNLLQIAANKSKDIKIHQILWKTFQNSCGSAEFLEILTDIDEDCCNIFQIAAYYTTNCSEIQQFIKHFDPYGKTTLVLATVENTKDIVGLTWKEISEVIINKNFLNEEEKSGFQKCDKTIKNILQSQGVREEDKEVLEMRWISNKNSELSKLFEGHANLIDERKLSVKSFDDLRQFTSNDKLENNEILWQHLLKNYINSEDLLSLLSEPNREKNSYIHLLIGYNKPKIIEFTFNKLK</sequence>
<organism evidence="1 2">
    <name type="scientific">Chironomus riparius</name>
    <dbReference type="NCBI Taxonomy" id="315576"/>
    <lineage>
        <taxon>Eukaryota</taxon>
        <taxon>Metazoa</taxon>
        <taxon>Ecdysozoa</taxon>
        <taxon>Arthropoda</taxon>
        <taxon>Hexapoda</taxon>
        <taxon>Insecta</taxon>
        <taxon>Pterygota</taxon>
        <taxon>Neoptera</taxon>
        <taxon>Endopterygota</taxon>
        <taxon>Diptera</taxon>
        <taxon>Nematocera</taxon>
        <taxon>Chironomoidea</taxon>
        <taxon>Chironomidae</taxon>
        <taxon>Chironominae</taxon>
        <taxon>Chironomus</taxon>
    </lineage>
</organism>